<sequence length="77" mass="8465">MSQFAHNRGAGVLIDFGTVYIPLELSSRYSHATTRGNVPDGINRGVKSAWCKFSDTPWRTLRQAKIKQGVSKQSGPS</sequence>
<dbReference type="EMBL" id="HF935789">
    <property type="protein sequence ID" value="CCX13185.1"/>
    <property type="molecule type" value="Genomic_DNA"/>
</dbReference>
<proteinExistence type="predicted"/>
<protein>
    <submittedName>
        <fullName evidence="1">Uncharacterized protein</fullName>
    </submittedName>
</protein>
<evidence type="ECO:0000313" key="1">
    <source>
        <dbReference type="EMBL" id="CCX13185.1"/>
    </source>
</evidence>
<accession>U4LEM0</accession>
<gene>
    <name evidence="1" type="ORF">PCON_12778</name>
</gene>
<reference evidence="1 2" key="1">
    <citation type="journal article" date="2013" name="PLoS Genet.">
        <title>The genome and development-dependent transcriptomes of Pyronema confluens: a window into fungal evolution.</title>
        <authorList>
            <person name="Traeger S."/>
            <person name="Altegoer F."/>
            <person name="Freitag M."/>
            <person name="Gabaldon T."/>
            <person name="Kempken F."/>
            <person name="Kumar A."/>
            <person name="Marcet-Houben M."/>
            <person name="Poggeler S."/>
            <person name="Stajich J.E."/>
            <person name="Nowrousian M."/>
        </authorList>
    </citation>
    <scope>NUCLEOTIDE SEQUENCE [LARGE SCALE GENOMIC DNA]</scope>
    <source>
        <strain evidence="2">CBS 100304</strain>
        <tissue evidence="1">Vegetative mycelium</tissue>
    </source>
</reference>
<evidence type="ECO:0000313" key="2">
    <source>
        <dbReference type="Proteomes" id="UP000018144"/>
    </source>
</evidence>
<keyword evidence="2" id="KW-1185">Reference proteome</keyword>
<dbReference type="AlphaFoldDB" id="U4LEM0"/>
<organism evidence="1 2">
    <name type="scientific">Pyronema omphalodes (strain CBS 100304)</name>
    <name type="common">Pyronema confluens</name>
    <dbReference type="NCBI Taxonomy" id="1076935"/>
    <lineage>
        <taxon>Eukaryota</taxon>
        <taxon>Fungi</taxon>
        <taxon>Dikarya</taxon>
        <taxon>Ascomycota</taxon>
        <taxon>Pezizomycotina</taxon>
        <taxon>Pezizomycetes</taxon>
        <taxon>Pezizales</taxon>
        <taxon>Pyronemataceae</taxon>
        <taxon>Pyronema</taxon>
    </lineage>
</organism>
<name>U4LEM0_PYROM</name>
<dbReference type="Proteomes" id="UP000018144">
    <property type="component" value="Unassembled WGS sequence"/>
</dbReference>